<name>A0A915K334_ROMCU</name>
<proteinExistence type="predicted"/>
<protein>
    <submittedName>
        <fullName evidence="2">Maturase K</fullName>
    </submittedName>
</protein>
<organism evidence="1 2">
    <name type="scientific">Romanomermis culicivorax</name>
    <name type="common">Nematode worm</name>
    <dbReference type="NCBI Taxonomy" id="13658"/>
    <lineage>
        <taxon>Eukaryota</taxon>
        <taxon>Metazoa</taxon>
        <taxon>Ecdysozoa</taxon>
        <taxon>Nematoda</taxon>
        <taxon>Enoplea</taxon>
        <taxon>Dorylaimia</taxon>
        <taxon>Mermithida</taxon>
        <taxon>Mermithoidea</taxon>
        <taxon>Mermithidae</taxon>
        <taxon>Romanomermis</taxon>
    </lineage>
</organism>
<sequence length="117" mass="13172">YAKSSNLHVTHTVSDEDILTIILLFDQQKILKKAACPSHYSFLSMGRVIAPFYLFASIAAQPKPSNSWCTSDRIRPIRNKLSDCLNSIYRKTAGDIRILFALLESSAQGESLRNRVK</sequence>
<dbReference type="AlphaFoldDB" id="A0A915K334"/>
<reference evidence="2" key="1">
    <citation type="submission" date="2022-11" db="UniProtKB">
        <authorList>
            <consortium name="WormBaseParasite"/>
        </authorList>
    </citation>
    <scope>IDENTIFICATION</scope>
</reference>
<keyword evidence="1" id="KW-1185">Reference proteome</keyword>
<dbReference type="Proteomes" id="UP000887565">
    <property type="component" value="Unplaced"/>
</dbReference>
<evidence type="ECO:0000313" key="2">
    <source>
        <dbReference type="WBParaSite" id="nRc.2.0.1.t32731-RA"/>
    </source>
</evidence>
<dbReference type="WBParaSite" id="nRc.2.0.1.t32731-RA">
    <property type="protein sequence ID" value="nRc.2.0.1.t32731-RA"/>
    <property type="gene ID" value="nRc.2.0.1.g32731"/>
</dbReference>
<accession>A0A915K334</accession>
<evidence type="ECO:0000313" key="1">
    <source>
        <dbReference type="Proteomes" id="UP000887565"/>
    </source>
</evidence>